<evidence type="ECO:0000313" key="2">
    <source>
        <dbReference type="Proteomes" id="UP000179769"/>
    </source>
</evidence>
<dbReference type="AlphaFoldDB" id="A0A1S1PB98"/>
<comment type="caution">
    <text evidence="1">The sequence shown here is derived from an EMBL/GenBank/DDBJ whole genome shotgun (WGS) entry which is preliminary data.</text>
</comment>
<dbReference type="EMBL" id="MAXA01000269">
    <property type="protein sequence ID" value="OHV20183.1"/>
    <property type="molecule type" value="Genomic_DNA"/>
</dbReference>
<accession>A0A1S1PB98</accession>
<evidence type="ECO:0000313" key="1">
    <source>
        <dbReference type="EMBL" id="OHV20183.1"/>
    </source>
</evidence>
<sequence>MRAVTNSRRTCSLRSPGYVVGEEHADSMEVTRDTTFQTDPGLERIEFVAPADRTRLRYGSSVDLVAFLATMHLAEAIRSSVGDVVYLIADSLSGASHG</sequence>
<reference evidence="2" key="1">
    <citation type="submission" date="2016-07" db="EMBL/GenBank/DDBJ databases">
        <title>Frankia sp. NRRL B-16219 Genome sequencing.</title>
        <authorList>
            <person name="Ghodhbane-Gtari F."/>
            <person name="Swanson E."/>
            <person name="Gueddou A."/>
            <person name="Louati M."/>
            <person name="Nouioui I."/>
            <person name="Hezbri K."/>
            <person name="Abebe-Akele F."/>
            <person name="Simpson S."/>
            <person name="Morris K."/>
            <person name="Thomas K."/>
            <person name="Gtari M."/>
            <person name="Tisa L.S."/>
        </authorList>
    </citation>
    <scope>NUCLEOTIDE SEQUENCE [LARGE SCALE GENOMIC DNA]</scope>
    <source>
        <strain evidence="2">NRRL B-16219</strain>
    </source>
</reference>
<proteinExistence type="predicted"/>
<protein>
    <submittedName>
        <fullName evidence="1">Uncharacterized protein</fullName>
    </submittedName>
</protein>
<keyword evidence="2" id="KW-1185">Reference proteome</keyword>
<organism evidence="1 2">
    <name type="scientific">Parafrankia soli</name>
    <dbReference type="NCBI Taxonomy" id="2599596"/>
    <lineage>
        <taxon>Bacteria</taxon>
        <taxon>Bacillati</taxon>
        <taxon>Actinomycetota</taxon>
        <taxon>Actinomycetes</taxon>
        <taxon>Frankiales</taxon>
        <taxon>Frankiaceae</taxon>
        <taxon>Parafrankia</taxon>
    </lineage>
</organism>
<gene>
    <name evidence="1" type="ORF">BBK14_28295</name>
</gene>
<name>A0A1S1PB98_9ACTN</name>
<dbReference type="Proteomes" id="UP000179769">
    <property type="component" value="Unassembled WGS sequence"/>
</dbReference>